<dbReference type="InterPro" id="IPR016185">
    <property type="entry name" value="PreATP-grasp_dom_sf"/>
</dbReference>
<dbReference type="PANTHER" id="PTHR43585:SF2">
    <property type="entry name" value="ATP-GRASP ENZYME FSQD"/>
    <property type="match status" value="1"/>
</dbReference>
<keyword evidence="1" id="KW-0436">Ligase</keyword>
<evidence type="ECO:0000256" key="4">
    <source>
        <dbReference type="PROSITE-ProRule" id="PRU00409"/>
    </source>
</evidence>
<dbReference type="Gene3D" id="3.30.470.20">
    <property type="entry name" value="ATP-grasp fold, B domain"/>
    <property type="match status" value="1"/>
</dbReference>
<dbReference type="SUPFAM" id="SSF56059">
    <property type="entry name" value="Glutathione synthetase ATP-binding domain-like"/>
    <property type="match status" value="1"/>
</dbReference>
<dbReference type="EMBL" id="JAFBDQ010000011">
    <property type="protein sequence ID" value="MBM7557274.1"/>
    <property type="molecule type" value="Genomic_DNA"/>
</dbReference>
<dbReference type="Pfam" id="PF13535">
    <property type="entry name" value="ATP-grasp_4"/>
    <property type="match status" value="1"/>
</dbReference>
<feature type="domain" description="ATP-grasp" evidence="5">
    <location>
        <begin position="114"/>
        <end position="305"/>
    </location>
</feature>
<organism evidence="6 7">
    <name type="scientific">Halanaerobacter jeridensis</name>
    <dbReference type="NCBI Taxonomy" id="706427"/>
    <lineage>
        <taxon>Bacteria</taxon>
        <taxon>Bacillati</taxon>
        <taxon>Bacillota</taxon>
        <taxon>Clostridia</taxon>
        <taxon>Halanaerobiales</taxon>
        <taxon>Halobacteroidaceae</taxon>
        <taxon>Halanaerobacter</taxon>
    </lineage>
</organism>
<gene>
    <name evidence="6" type="ORF">JOC47_002140</name>
</gene>
<dbReference type="InterPro" id="IPR052032">
    <property type="entry name" value="ATP-dep_AA_Ligase"/>
</dbReference>
<dbReference type="SMART" id="SM01209">
    <property type="entry name" value="GARS_A"/>
    <property type="match status" value="1"/>
</dbReference>
<accession>A0A939BRE5</accession>
<dbReference type="GO" id="GO:0016874">
    <property type="term" value="F:ligase activity"/>
    <property type="evidence" value="ECO:0007669"/>
    <property type="project" value="UniProtKB-KW"/>
</dbReference>
<evidence type="ECO:0000259" key="5">
    <source>
        <dbReference type="PROSITE" id="PS50975"/>
    </source>
</evidence>
<protein>
    <submittedName>
        <fullName evidence="6">Biotin carboxylase</fullName>
    </submittedName>
</protein>
<keyword evidence="3 4" id="KW-0067">ATP-binding</keyword>
<evidence type="ECO:0000256" key="3">
    <source>
        <dbReference type="ARBA" id="ARBA00022840"/>
    </source>
</evidence>
<sequence>MEEKKKMLIAGSGHGDIPLIVAAQNLGFYVITTGNQPDGPNGLGIEYSDEYHCEDYSNKEKMLELAKKLEIDAICPCTNDFSAISTAYVAEKLDLPGHDSYETTLKLHHKDQFRQFALENNIPSPFAKSYNNVKNALKSINKYEFPLIVKPIDMSGGKGVSKITSKTEYEKAVKDAFSISRANRIVIEEYVEGTQHSFSAFLRDGKVVFHYGDNEYSHWNPYLVSTSSTPALVSEKVNKRLIEISEKISTLLSLSTGIFHIQYFLTDNGPKIIEITRRCPGDLYTYPVNYSTGIDYAKWIVKAAAGMDCSELNYSPSKRKGYFIRHCVMSPEPGKVTDIIFDKSIKDKIIEKFMWWEKGDLIEDVMTTKLGIVFLEFDSAEEMIDKTKRLNKLIKVQVK</sequence>
<comment type="caution">
    <text evidence="6">The sequence shown here is derived from an EMBL/GenBank/DDBJ whole genome shotgun (WGS) entry which is preliminary data.</text>
</comment>
<keyword evidence="7" id="KW-1185">Reference proteome</keyword>
<dbReference type="RefSeq" id="WP_204702035.1">
    <property type="nucleotide sequence ID" value="NZ_JAFBDQ010000011.1"/>
</dbReference>
<evidence type="ECO:0000313" key="6">
    <source>
        <dbReference type="EMBL" id="MBM7557274.1"/>
    </source>
</evidence>
<dbReference type="GO" id="GO:0005524">
    <property type="term" value="F:ATP binding"/>
    <property type="evidence" value="ECO:0007669"/>
    <property type="project" value="UniProtKB-UniRule"/>
</dbReference>
<dbReference type="PROSITE" id="PS50975">
    <property type="entry name" value="ATP_GRASP"/>
    <property type="match status" value="1"/>
</dbReference>
<name>A0A939BRE5_9FIRM</name>
<dbReference type="AlphaFoldDB" id="A0A939BRE5"/>
<reference evidence="6" key="1">
    <citation type="submission" date="2021-01" db="EMBL/GenBank/DDBJ databases">
        <title>Genomic Encyclopedia of Type Strains, Phase IV (KMG-IV): sequencing the most valuable type-strain genomes for metagenomic binning, comparative biology and taxonomic classification.</title>
        <authorList>
            <person name="Goeker M."/>
        </authorList>
    </citation>
    <scope>NUCLEOTIDE SEQUENCE</scope>
    <source>
        <strain evidence="6">DSM 23230</strain>
    </source>
</reference>
<keyword evidence="2 4" id="KW-0547">Nucleotide-binding</keyword>
<dbReference type="InterPro" id="IPR013815">
    <property type="entry name" value="ATP_grasp_subdomain_1"/>
</dbReference>
<evidence type="ECO:0000256" key="1">
    <source>
        <dbReference type="ARBA" id="ARBA00022598"/>
    </source>
</evidence>
<dbReference type="GO" id="GO:0046872">
    <property type="term" value="F:metal ion binding"/>
    <property type="evidence" value="ECO:0007669"/>
    <property type="project" value="InterPro"/>
</dbReference>
<dbReference type="Gene3D" id="3.30.1490.20">
    <property type="entry name" value="ATP-grasp fold, A domain"/>
    <property type="match status" value="1"/>
</dbReference>
<dbReference type="PANTHER" id="PTHR43585">
    <property type="entry name" value="FUMIPYRROLE BIOSYNTHESIS PROTEIN C"/>
    <property type="match status" value="1"/>
</dbReference>
<dbReference type="InterPro" id="IPR011761">
    <property type="entry name" value="ATP-grasp"/>
</dbReference>
<dbReference type="Gene3D" id="3.40.50.20">
    <property type="match status" value="1"/>
</dbReference>
<evidence type="ECO:0000313" key="7">
    <source>
        <dbReference type="Proteomes" id="UP000774000"/>
    </source>
</evidence>
<dbReference type="Proteomes" id="UP000774000">
    <property type="component" value="Unassembled WGS sequence"/>
</dbReference>
<proteinExistence type="predicted"/>
<dbReference type="SUPFAM" id="SSF52440">
    <property type="entry name" value="PreATP-grasp domain"/>
    <property type="match status" value="1"/>
</dbReference>
<evidence type="ECO:0000256" key="2">
    <source>
        <dbReference type="ARBA" id="ARBA00022741"/>
    </source>
</evidence>